<gene>
    <name evidence="14" type="ORF">SAMN02746011_00008</name>
</gene>
<dbReference type="GO" id="GO:0004337">
    <property type="term" value="F:(2E,6E)-farnesyl diphosphate synthase activity"/>
    <property type="evidence" value="ECO:0007669"/>
    <property type="project" value="UniProtKB-EC"/>
</dbReference>
<evidence type="ECO:0000256" key="8">
    <source>
        <dbReference type="ARBA" id="ARBA00023229"/>
    </source>
</evidence>
<dbReference type="PANTHER" id="PTHR43281">
    <property type="entry name" value="FARNESYL DIPHOSPHATE SYNTHASE"/>
    <property type="match status" value="1"/>
</dbReference>
<dbReference type="GO" id="GO:0046872">
    <property type="term" value="F:metal ion binding"/>
    <property type="evidence" value="ECO:0007669"/>
    <property type="project" value="UniProtKB-KW"/>
</dbReference>
<dbReference type="Gene3D" id="1.10.600.10">
    <property type="entry name" value="Farnesyl Diphosphate Synthase"/>
    <property type="match status" value="1"/>
</dbReference>
<dbReference type="Pfam" id="PF00348">
    <property type="entry name" value="polyprenyl_synt"/>
    <property type="match status" value="1"/>
</dbReference>
<evidence type="ECO:0000313" key="14">
    <source>
        <dbReference type="EMBL" id="SJZ30218.1"/>
    </source>
</evidence>
<evidence type="ECO:0000256" key="10">
    <source>
        <dbReference type="ARBA" id="ARBA00032873"/>
    </source>
</evidence>
<keyword evidence="6" id="KW-0479">Metal-binding</keyword>
<dbReference type="AlphaFoldDB" id="A0A1T4JJB4"/>
<evidence type="ECO:0000256" key="11">
    <source>
        <dbReference type="ARBA" id="ARBA00049399"/>
    </source>
</evidence>
<evidence type="ECO:0000313" key="15">
    <source>
        <dbReference type="Proteomes" id="UP000189941"/>
    </source>
</evidence>
<evidence type="ECO:0000256" key="12">
    <source>
        <dbReference type="RuleBase" id="RU004466"/>
    </source>
</evidence>
<dbReference type="GO" id="GO:0005737">
    <property type="term" value="C:cytoplasm"/>
    <property type="evidence" value="ECO:0007669"/>
    <property type="project" value="UniProtKB-ARBA"/>
</dbReference>
<dbReference type="CDD" id="cd00685">
    <property type="entry name" value="Trans_IPPS_HT"/>
    <property type="match status" value="1"/>
</dbReference>
<keyword evidence="15" id="KW-1185">Reference proteome</keyword>
<comment type="cofactor">
    <cofactor evidence="1">
        <name>Mg(2+)</name>
        <dbReference type="ChEBI" id="CHEBI:18420"/>
    </cofactor>
</comment>
<evidence type="ECO:0000256" key="9">
    <source>
        <dbReference type="ARBA" id="ARBA00032380"/>
    </source>
</evidence>
<dbReference type="PROSITE" id="PS00723">
    <property type="entry name" value="POLYPRENYL_SYNTHASE_1"/>
    <property type="match status" value="1"/>
</dbReference>
<evidence type="ECO:0000256" key="6">
    <source>
        <dbReference type="ARBA" id="ARBA00022723"/>
    </source>
</evidence>
<dbReference type="NCBIfam" id="NF045485">
    <property type="entry name" value="FPPsyn"/>
    <property type="match status" value="1"/>
</dbReference>
<proteinExistence type="inferred from homology"/>
<organism evidence="14 15">
    <name type="scientific">Globicatella sulfidifaciens DSM 15739</name>
    <dbReference type="NCBI Taxonomy" id="1121925"/>
    <lineage>
        <taxon>Bacteria</taxon>
        <taxon>Bacillati</taxon>
        <taxon>Bacillota</taxon>
        <taxon>Bacilli</taxon>
        <taxon>Lactobacillales</taxon>
        <taxon>Aerococcaceae</taxon>
        <taxon>Globicatella</taxon>
    </lineage>
</organism>
<reference evidence="15" key="1">
    <citation type="submission" date="2017-02" db="EMBL/GenBank/DDBJ databases">
        <authorList>
            <person name="Varghese N."/>
            <person name="Submissions S."/>
        </authorList>
    </citation>
    <scope>NUCLEOTIDE SEQUENCE [LARGE SCALE GENOMIC DNA]</scope>
    <source>
        <strain evidence="15">DSM 15739</strain>
    </source>
</reference>
<dbReference type="SFLD" id="SFLDG01017">
    <property type="entry name" value="Polyprenyl_Transferase_Like"/>
    <property type="match status" value="1"/>
</dbReference>
<dbReference type="RefSeq" id="WP_078754902.1">
    <property type="nucleotide sequence ID" value="NZ_FUWO01000001.1"/>
</dbReference>
<dbReference type="STRING" id="1121925.SAMN02746011_00008"/>
<protein>
    <recommendedName>
        <fullName evidence="4">Farnesyl diphosphate synthase</fullName>
        <ecNumber evidence="3">2.5.1.10</ecNumber>
    </recommendedName>
    <alternativeName>
        <fullName evidence="10">(2E,6E)-farnesyl diphosphate synthase</fullName>
    </alternativeName>
    <alternativeName>
        <fullName evidence="9">Geranyltranstransferase</fullName>
    </alternativeName>
</protein>
<keyword evidence="8" id="KW-0414">Isoprene biosynthesis</keyword>
<accession>A0A1T4JJB4</accession>
<evidence type="ECO:0000256" key="7">
    <source>
        <dbReference type="ARBA" id="ARBA00022842"/>
    </source>
</evidence>
<dbReference type="OrthoDB" id="9805316at2"/>
<dbReference type="SUPFAM" id="SSF48576">
    <property type="entry name" value="Terpenoid synthases"/>
    <property type="match status" value="1"/>
</dbReference>
<dbReference type="InterPro" id="IPR053378">
    <property type="entry name" value="Prenyl_diphosphate_synthase"/>
</dbReference>
<feature type="coiled-coil region" evidence="13">
    <location>
        <begin position="249"/>
        <end position="276"/>
    </location>
</feature>
<name>A0A1T4JJB4_9LACT</name>
<evidence type="ECO:0000256" key="13">
    <source>
        <dbReference type="SAM" id="Coils"/>
    </source>
</evidence>
<dbReference type="SFLD" id="SFLDS00005">
    <property type="entry name" value="Isoprenoid_Synthase_Type_I"/>
    <property type="match status" value="1"/>
</dbReference>
<dbReference type="EC" id="2.5.1.10" evidence="3"/>
<dbReference type="InterPro" id="IPR000092">
    <property type="entry name" value="Polyprenyl_synt"/>
</dbReference>
<dbReference type="GO" id="GO:0016114">
    <property type="term" value="P:terpenoid biosynthetic process"/>
    <property type="evidence" value="ECO:0007669"/>
    <property type="project" value="UniProtKB-ARBA"/>
</dbReference>
<evidence type="ECO:0000256" key="3">
    <source>
        <dbReference type="ARBA" id="ARBA00012439"/>
    </source>
</evidence>
<keyword evidence="13" id="KW-0175">Coiled coil</keyword>
<sequence>MEILKLKTITEFFEKGLEQHIRYKTTPIELMEPMTYSLLNGGKRVRPVMLLWVLAIQSMDAVKAGLNTANALEAIHTYSLIHDDLPAMDNDDYRRGMLTNHKKFDEATAILAGDALLTDAFGMIADDDQLKPEQKVKLISLLSQAAGSVGMVAGQVFDIQAENKTITHEQLANIHFLKTGKLFLFAVQAAAIIANLTASERQLLETFATHFGRAFQIHNDIMDEIGTPTETGKKTQADSELHKATYPALLTLEGAKEALNSDLEKARSALNELTETTRKPYDSLEVFLQFVTLEQ</sequence>
<keyword evidence="7" id="KW-0460">Magnesium</keyword>
<dbReference type="InterPro" id="IPR008949">
    <property type="entry name" value="Isoprenoid_synthase_dom_sf"/>
</dbReference>
<keyword evidence="5 12" id="KW-0808">Transferase</keyword>
<dbReference type="FunFam" id="1.10.600.10:FF:000001">
    <property type="entry name" value="Geranylgeranyl diphosphate synthase"/>
    <property type="match status" value="1"/>
</dbReference>
<dbReference type="Proteomes" id="UP000189941">
    <property type="component" value="Unassembled WGS sequence"/>
</dbReference>
<dbReference type="PANTHER" id="PTHR43281:SF1">
    <property type="entry name" value="FARNESYL DIPHOSPHATE SYNTHASE"/>
    <property type="match status" value="1"/>
</dbReference>
<evidence type="ECO:0000256" key="4">
    <source>
        <dbReference type="ARBA" id="ARBA00015100"/>
    </source>
</evidence>
<comment type="similarity">
    <text evidence="2 12">Belongs to the FPP/GGPP synthase family.</text>
</comment>
<comment type="catalytic activity">
    <reaction evidence="11">
        <text>isopentenyl diphosphate + (2E)-geranyl diphosphate = (2E,6E)-farnesyl diphosphate + diphosphate</text>
        <dbReference type="Rhea" id="RHEA:19361"/>
        <dbReference type="ChEBI" id="CHEBI:33019"/>
        <dbReference type="ChEBI" id="CHEBI:58057"/>
        <dbReference type="ChEBI" id="CHEBI:128769"/>
        <dbReference type="ChEBI" id="CHEBI:175763"/>
        <dbReference type="EC" id="2.5.1.10"/>
    </reaction>
</comment>
<dbReference type="EMBL" id="FUWO01000001">
    <property type="protein sequence ID" value="SJZ30218.1"/>
    <property type="molecule type" value="Genomic_DNA"/>
</dbReference>
<dbReference type="InterPro" id="IPR033749">
    <property type="entry name" value="Polyprenyl_synt_CS"/>
</dbReference>
<evidence type="ECO:0000256" key="1">
    <source>
        <dbReference type="ARBA" id="ARBA00001946"/>
    </source>
</evidence>
<evidence type="ECO:0000256" key="2">
    <source>
        <dbReference type="ARBA" id="ARBA00006706"/>
    </source>
</evidence>
<evidence type="ECO:0000256" key="5">
    <source>
        <dbReference type="ARBA" id="ARBA00022679"/>
    </source>
</evidence>